<comment type="similarity">
    <text evidence="1">Belongs to the universal ribosomal protein uL4 family.</text>
</comment>
<protein>
    <recommendedName>
        <fullName evidence="4">Large ribosomal subunit protein uL4m</fullName>
    </recommendedName>
</protein>
<proteinExistence type="inferred from homology"/>
<feature type="region of interest" description="Disordered" evidence="5">
    <location>
        <begin position="163"/>
        <end position="208"/>
    </location>
</feature>
<dbReference type="Pfam" id="PF00573">
    <property type="entry name" value="Ribosomal_L4"/>
    <property type="match status" value="1"/>
</dbReference>
<dbReference type="GO" id="GO:0006412">
    <property type="term" value="P:translation"/>
    <property type="evidence" value="ECO:0007669"/>
    <property type="project" value="InterPro"/>
</dbReference>
<sequence length="340" mass="38583">MFQTSRSLVQKTALFFAKRRPTLLRTLQSTFSSQPQRLPPNLTFDPRSSFIAPQKDVRFVTESDLNEAEEYDAEEEEELVVVPEKVVYAVPLPERLHVKVHTLFPVALDDDDEEREDVTQVGSIWLNETVFGCDPIRVDLLKRAVDYYRAKKRGRRKAVTKTIGEVSGSGRKLRRQKGTGQARVGHSRPPHFRGGAKAHGPKNVTDYGNTKLNKKVRRLALMNALSQKLKEGNLLLINQFYDLPSHKTSQLVRLLAPWNIGAKQDGTSAFILDHYYPENEEHEATPYNGVPLNLFLASSNVPNVKVGNEHSINVYDILKHEKLVLTLAVLQQLEQRLSKL</sequence>
<dbReference type="Proteomes" id="UP000198406">
    <property type="component" value="Unassembled WGS sequence"/>
</dbReference>
<evidence type="ECO:0000256" key="5">
    <source>
        <dbReference type="SAM" id="MobiDB-lite"/>
    </source>
</evidence>
<evidence type="ECO:0000256" key="3">
    <source>
        <dbReference type="ARBA" id="ARBA00023274"/>
    </source>
</evidence>
<feature type="compositionally biased region" description="Basic residues" evidence="5">
    <location>
        <begin position="185"/>
        <end position="200"/>
    </location>
</feature>
<dbReference type="SUPFAM" id="SSF52166">
    <property type="entry name" value="Ribosomal protein L4"/>
    <property type="match status" value="1"/>
</dbReference>
<dbReference type="InterPro" id="IPR023574">
    <property type="entry name" value="Ribosomal_uL4_dom_sf"/>
</dbReference>
<dbReference type="HAMAP" id="MF_01328_B">
    <property type="entry name" value="Ribosomal_uL4_B"/>
    <property type="match status" value="1"/>
</dbReference>
<evidence type="ECO:0000313" key="7">
    <source>
        <dbReference type="Proteomes" id="UP000198406"/>
    </source>
</evidence>
<comment type="caution">
    <text evidence="6">The sequence shown here is derived from an EMBL/GenBank/DDBJ whole genome shotgun (WGS) entry which is preliminary data.</text>
</comment>
<dbReference type="PANTHER" id="PTHR10746">
    <property type="entry name" value="50S RIBOSOMAL PROTEIN L4"/>
    <property type="match status" value="1"/>
</dbReference>
<evidence type="ECO:0000256" key="1">
    <source>
        <dbReference type="ARBA" id="ARBA00010528"/>
    </source>
</evidence>
<reference evidence="6 7" key="1">
    <citation type="journal article" date="2015" name="Plant Cell">
        <title>Oil accumulation by the oleaginous diatom Fistulifera solaris as revealed by the genome and transcriptome.</title>
        <authorList>
            <person name="Tanaka T."/>
            <person name="Maeda Y."/>
            <person name="Veluchamy A."/>
            <person name="Tanaka M."/>
            <person name="Abida H."/>
            <person name="Marechal E."/>
            <person name="Bowler C."/>
            <person name="Muto M."/>
            <person name="Sunaga Y."/>
            <person name="Tanaka M."/>
            <person name="Yoshino T."/>
            <person name="Taniguchi T."/>
            <person name="Fukuda Y."/>
            <person name="Nemoto M."/>
            <person name="Matsumoto M."/>
            <person name="Wong P.S."/>
            <person name="Aburatani S."/>
            <person name="Fujibuchi W."/>
        </authorList>
    </citation>
    <scope>NUCLEOTIDE SEQUENCE [LARGE SCALE GENOMIC DNA]</scope>
    <source>
        <strain evidence="6 7">JPCC DA0580</strain>
    </source>
</reference>
<dbReference type="InterPro" id="IPR002136">
    <property type="entry name" value="Ribosomal_uL4"/>
</dbReference>
<dbReference type="Gene3D" id="3.40.1370.10">
    <property type="match status" value="1"/>
</dbReference>
<organism evidence="6 7">
    <name type="scientific">Fistulifera solaris</name>
    <name type="common">Oleaginous diatom</name>
    <dbReference type="NCBI Taxonomy" id="1519565"/>
    <lineage>
        <taxon>Eukaryota</taxon>
        <taxon>Sar</taxon>
        <taxon>Stramenopiles</taxon>
        <taxon>Ochrophyta</taxon>
        <taxon>Bacillariophyta</taxon>
        <taxon>Bacillariophyceae</taxon>
        <taxon>Bacillariophycidae</taxon>
        <taxon>Naviculales</taxon>
        <taxon>Naviculaceae</taxon>
        <taxon>Fistulifera</taxon>
    </lineage>
</organism>
<dbReference type="GO" id="GO:0003735">
    <property type="term" value="F:structural constituent of ribosome"/>
    <property type="evidence" value="ECO:0007669"/>
    <property type="project" value="InterPro"/>
</dbReference>
<dbReference type="EMBL" id="BDSP01000289">
    <property type="protein sequence ID" value="GAX29290.1"/>
    <property type="molecule type" value="Genomic_DNA"/>
</dbReference>
<evidence type="ECO:0000256" key="4">
    <source>
        <dbReference type="ARBA" id="ARBA00040565"/>
    </source>
</evidence>
<evidence type="ECO:0000313" key="6">
    <source>
        <dbReference type="EMBL" id="GAX29290.1"/>
    </source>
</evidence>
<dbReference type="AlphaFoldDB" id="A0A1Z5KSJ5"/>
<keyword evidence="7" id="KW-1185">Reference proteome</keyword>
<keyword evidence="3" id="KW-0687">Ribonucleoprotein</keyword>
<dbReference type="OrthoDB" id="275876at2759"/>
<keyword evidence="2 6" id="KW-0689">Ribosomal protein</keyword>
<dbReference type="InterPro" id="IPR013005">
    <property type="entry name" value="Ribosomal_uL4-like"/>
</dbReference>
<dbReference type="GO" id="GO:1990904">
    <property type="term" value="C:ribonucleoprotein complex"/>
    <property type="evidence" value="ECO:0007669"/>
    <property type="project" value="UniProtKB-KW"/>
</dbReference>
<gene>
    <name evidence="6" type="ORF">FisN_16Hh280</name>
</gene>
<dbReference type="GO" id="GO:0005840">
    <property type="term" value="C:ribosome"/>
    <property type="evidence" value="ECO:0007669"/>
    <property type="project" value="UniProtKB-KW"/>
</dbReference>
<dbReference type="NCBIfam" id="TIGR03953">
    <property type="entry name" value="rplD_bact"/>
    <property type="match status" value="1"/>
</dbReference>
<accession>A0A1Z5KSJ5</accession>
<dbReference type="PANTHER" id="PTHR10746:SF6">
    <property type="entry name" value="LARGE RIBOSOMAL SUBUNIT PROTEIN UL4M"/>
    <property type="match status" value="1"/>
</dbReference>
<evidence type="ECO:0000256" key="2">
    <source>
        <dbReference type="ARBA" id="ARBA00022980"/>
    </source>
</evidence>
<dbReference type="InParanoid" id="A0A1Z5KSJ5"/>
<name>A0A1Z5KSJ5_FISSO</name>